<dbReference type="Gene3D" id="3.40.630.30">
    <property type="match status" value="2"/>
</dbReference>
<protein>
    <submittedName>
        <fullName evidence="2">Phosphatidylglycerol lysyltransferase domain-containing protein</fullName>
    </submittedName>
</protein>
<evidence type="ECO:0000259" key="1">
    <source>
        <dbReference type="Pfam" id="PF09924"/>
    </source>
</evidence>
<comment type="caution">
    <text evidence="2">The sequence shown here is derived from an EMBL/GenBank/DDBJ whole genome shotgun (WGS) entry which is preliminary data.</text>
</comment>
<dbReference type="InterPro" id="IPR016732">
    <property type="entry name" value="UCP018688"/>
</dbReference>
<evidence type="ECO:0000313" key="3">
    <source>
        <dbReference type="Proteomes" id="UP001454489"/>
    </source>
</evidence>
<proteinExistence type="predicted"/>
<evidence type="ECO:0000313" key="2">
    <source>
        <dbReference type="EMBL" id="MEQ2556759.1"/>
    </source>
</evidence>
<name>A0ABV1HAL7_9FIRM</name>
<gene>
    <name evidence="2" type="ORF">WMO43_02530</name>
</gene>
<feature type="domain" description="Phosphatidylglycerol lysyltransferase C-terminal" evidence="1">
    <location>
        <begin position="69"/>
        <end position="203"/>
    </location>
</feature>
<dbReference type="PANTHER" id="PTHR41373:SF1">
    <property type="entry name" value="PHOSPHATIDYLGLYCEROL LYSYLTRANSFERASE C-TERMINAL DOMAIN-CONTAINING PROTEIN"/>
    <property type="match status" value="1"/>
</dbReference>
<dbReference type="InterPro" id="IPR016181">
    <property type="entry name" value="Acyl_CoA_acyltransferase"/>
</dbReference>
<dbReference type="PANTHER" id="PTHR41373">
    <property type="entry name" value="DUF2156 DOMAIN-CONTAINING PROTEIN"/>
    <property type="match status" value="1"/>
</dbReference>
<dbReference type="SUPFAM" id="SSF55729">
    <property type="entry name" value="Acyl-CoA N-acyltransferases (Nat)"/>
    <property type="match status" value="2"/>
</dbReference>
<keyword evidence="3" id="KW-1185">Reference proteome</keyword>
<organism evidence="2 3">
    <name type="scientific">Maccoyibacter intestinihominis</name>
    <dbReference type="NCBI Taxonomy" id="3133499"/>
    <lineage>
        <taxon>Bacteria</taxon>
        <taxon>Bacillati</taxon>
        <taxon>Bacillota</taxon>
        <taxon>Clostridia</taxon>
        <taxon>Lachnospirales</taxon>
        <taxon>Lachnospiraceae</taxon>
        <taxon>Maccoyibacter</taxon>
    </lineage>
</organism>
<reference evidence="2 3" key="1">
    <citation type="submission" date="2024-03" db="EMBL/GenBank/DDBJ databases">
        <title>Human intestinal bacterial collection.</title>
        <authorList>
            <person name="Pauvert C."/>
            <person name="Hitch T.C.A."/>
            <person name="Clavel T."/>
        </authorList>
    </citation>
    <scope>NUCLEOTIDE SEQUENCE [LARGE SCALE GENOMIC DNA]</scope>
    <source>
        <strain evidence="2 3">CLA-AA-H185</strain>
    </source>
</reference>
<dbReference type="RefSeq" id="WP_353529804.1">
    <property type="nucleotide sequence ID" value="NZ_JBBMEX010000002.1"/>
</dbReference>
<dbReference type="Pfam" id="PF09924">
    <property type="entry name" value="LPG_synthase_C"/>
    <property type="match status" value="1"/>
</dbReference>
<accession>A0ABV1HAL7</accession>
<dbReference type="Proteomes" id="UP001454489">
    <property type="component" value="Unassembled WGS sequence"/>
</dbReference>
<dbReference type="EMBL" id="JBBMEX010000002">
    <property type="protein sequence ID" value="MEQ2556759.1"/>
    <property type="molecule type" value="Genomic_DNA"/>
</dbReference>
<dbReference type="InterPro" id="IPR024320">
    <property type="entry name" value="LPG_synthase_C"/>
</dbReference>
<sequence length="228" mass="27291">MEAIRRKYQPMLSDYTFSLLYCWQEELKLSLYIEEDFFVIRGEDYYFFPIGEPNRVKEFIEGKYEYQKADADSDYVLLNQTICELQGSRFAKRRNAIAHYRHLQPAPEVEMISKENVEHLKRISEIFSGEDRIAERVAIEHFFELELMGVLVKRGEEYVGFSLCSKKDEGTMQGHFMKCIDNERGSRFYVMKSCIDTIGARYRYKKTVRIIYVIKNRRYSKRSIPRRQ</sequence>